<protein>
    <submittedName>
        <fullName evidence="1">Uncharacterized protein</fullName>
    </submittedName>
</protein>
<reference evidence="1 2" key="1">
    <citation type="submission" date="2019-07" db="EMBL/GenBank/DDBJ databases">
        <title>Genomics analysis of Aphanomyces spp. identifies a new class of oomycete effector associated with host adaptation.</title>
        <authorList>
            <person name="Gaulin E."/>
        </authorList>
    </citation>
    <scope>NUCLEOTIDE SEQUENCE [LARGE SCALE GENOMIC DNA]</scope>
    <source>
        <strain evidence="1 2">ATCC 201684</strain>
    </source>
</reference>
<evidence type="ECO:0000313" key="2">
    <source>
        <dbReference type="Proteomes" id="UP000481153"/>
    </source>
</evidence>
<name>A0A6G0XKY3_9STRA</name>
<keyword evidence="2" id="KW-1185">Reference proteome</keyword>
<sequence>MDRSKTIEDAFEYVKTERSRVVTKYELLMILRLHASLRDKNLPDATQRIVHLSGRSLKVVKGVWTEFRQHGTVTEASPAANRLTHAPRVPIQSTTESLVHDFVRERRLTKTRQWRRM</sequence>
<proteinExistence type="predicted"/>
<comment type="caution">
    <text evidence="1">The sequence shown here is derived from an EMBL/GenBank/DDBJ whole genome shotgun (WGS) entry which is preliminary data.</text>
</comment>
<dbReference type="Proteomes" id="UP000481153">
    <property type="component" value="Unassembled WGS sequence"/>
</dbReference>
<gene>
    <name evidence="1" type="ORF">Ae201684_003649</name>
</gene>
<dbReference type="AlphaFoldDB" id="A0A6G0XKY3"/>
<organism evidence="1 2">
    <name type="scientific">Aphanomyces euteiches</name>
    <dbReference type="NCBI Taxonomy" id="100861"/>
    <lineage>
        <taxon>Eukaryota</taxon>
        <taxon>Sar</taxon>
        <taxon>Stramenopiles</taxon>
        <taxon>Oomycota</taxon>
        <taxon>Saprolegniomycetes</taxon>
        <taxon>Saprolegniales</taxon>
        <taxon>Verrucalvaceae</taxon>
        <taxon>Aphanomyces</taxon>
    </lineage>
</organism>
<dbReference type="EMBL" id="VJMJ01000041">
    <property type="protein sequence ID" value="KAF0741078.1"/>
    <property type="molecule type" value="Genomic_DNA"/>
</dbReference>
<evidence type="ECO:0000313" key="1">
    <source>
        <dbReference type="EMBL" id="KAF0741078.1"/>
    </source>
</evidence>
<accession>A0A6G0XKY3</accession>